<proteinExistence type="predicted"/>
<keyword evidence="3" id="KW-1185">Reference proteome</keyword>
<sequence length="100" mass="11106">MEGGALEAHPDVVGKKSYTWVFRSPQLLHRSKIGILLTPTSFGAFILRSAYQSARFKGQSGTSSATAPGYHRQRCGPRVDRQPPNLLLRVCRGERHSRSI</sequence>
<accession>A0A8T0ILS3</accession>
<dbReference type="EMBL" id="CM026423">
    <property type="protein sequence ID" value="KAG0583867.1"/>
    <property type="molecule type" value="Genomic_DNA"/>
</dbReference>
<comment type="caution">
    <text evidence="2">The sequence shown here is derived from an EMBL/GenBank/DDBJ whole genome shotgun (WGS) entry which is preliminary data.</text>
</comment>
<dbReference type="AlphaFoldDB" id="A0A8T0ILS3"/>
<gene>
    <name evidence="2" type="ORF">KC19_3G167500</name>
</gene>
<evidence type="ECO:0000313" key="3">
    <source>
        <dbReference type="Proteomes" id="UP000822688"/>
    </source>
</evidence>
<reference evidence="2" key="1">
    <citation type="submission" date="2020-06" db="EMBL/GenBank/DDBJ databases">
        <title>WGS assembly of Ceratodon purpureus strain R40.</title>
        <authorList>
            <person name="Carey S.B."/>
            <person name="Jenkins J."/>
            <person name="Shu S."/>
            <person name="Lovell J.T."/>
            <person name="Sreedasyam A."/>
            <person name="Maumus F."/>
            <person name="Tiley G.P."/>
            <person name="Fernandez-Pozo N."/>
            <person name="Barry K."/>
            <person name="Chen C."/>
            <person name="Wang M."/>
            <person name="Lipzen A."/>
            <person name="Daum C."/>
            <person name="Saski C.A."/>
            <person name="Payton A.C."/>
            <person name="Mcbreen J.C."/>
            <person name="Conrad R.E."/>
            <person name="Kollar L.M."/>
            <person name="Olsson S."/>
            <person name="Huttunen S."/>
            <person name="Landis J.B."/>
            <person name="Wickett N.J."/>
            <person name="Johnson M.G."/>
            <person name="Rensing S.A."/>
            <person name="Grimwood J."/>
            <person name="Schmutz J."/>
            <person name="Mcdaniel S.F."/>
        </authorList>
    </citation>
    <scope>NUCLEOTIDE SEQUENCE</scope>
    <source>
        <strain evidence="2">R40</strain>
    </source>
</reference>
<dbReference type="Proteomes" id="UP000822688">
    <property type="component" value="Chromosome 3"/>
</dbReference>
<organism evidence="2 3">
    <name type="scientific">Ceratodon purpureus</name>
    <name type="common">Fire moss</name>
    <name type="synonym">Dicranum purpureum</name>
    <dbReference type="NCBI Taxonomy" id="3225"/>
    <lineage>
        <taxon>Eukaryota</taxon>
        <taxon>Viridiplantae</taxon>
        <taxon>Streptophyta</taxon>
        <taxon>Embryophyta</taxon>
        <taxon>Bryophyta</taxon>
        <taxon>Bryophytina</taxon>
        <taxon>Bryopsida</taxon>
        <taxon>Dicranidae</taxon>
        <taxon>Pseudoditrichales</taxon>
        <taxon>Ditrichaceae</taxon>
        <taxon>Ceratodon</taxon>
    </lineage>
</organism>
<evidence type="ECO:0000256" key="1">
    <source>
        <dbReference type="SAM" id="MobiDB-lite"/>
    </source>
</evidence>
<feature type="region of interest" description="Disordered" evidence="1">
    <location>
        <begin position="58"/>
        <end position="81"/>
    </location>
</feature>
<name>A0A8T0ILS3_CERPU</name>
<evidence type="ECO:0000313" key="2">
    <source>
        <dbReference type="EMBL" id="KAG0583867.1"/>
    </source>
</evidence>
<protein>
    <submittedName>
        <fullName evidence="2">Uncharacterized protein</fullName>
    </submittedName>
</protein>